<organism evidence="2">
    <name type="scientific">Arundo donax</name>
    <name type="common">Giant reed</name>
    <name type="synonym">Donax arundinaceus</name>
    <dbReference type="NCBI Taxonomy" id="35708"/>
    <lineage>
        <taxon>Eukaryota</taxon>
        <taxon>Viridiplantae</taxon>
        <taxon>Streptophyta</taxon>
        <taxon>Embryophyta</taxon>
        <taxon>Tracheophyta</taxon>
        <taxon>Spermatophyta</taxon>
        <taxon>Magnoliopsida</taxon>
        <taxon>Liliopsida</taxon>
        <taxon>Poales</taxon>
        <taxon>Poaceae</taxon>
        <taxon>PACMAD clade</taxon>
        <taxon>Arundinoideae</taxon>
        <taxon>Arundineae</taxon>
        <taxon>Arundo</taxon>
    </lineage>
</organism>
<protein>
    <submittedName>
        <fullName evidence="2">Uncharacterized protein</fullName>
    </submittedName>
</protein>
<reference evidence="2" key="2">
    <citation type="journal article" date="2015" name="Data Brief">
        <title>Shoot transcriptome of the giant reed, Arundo donax.</title>
        <authorList>
            <person name="Barrero R.A."/>
            <person name="Guerrero F.D."/>
            <person name="Moolhuijzen P."/>
            <person name="Goolsby J.A."/>
            <person name="Tidwell J."/>
            <person name="Bellgard S.E."/>
            <person name="Bellgard M.I."/>
        </authorList>
    </citation>
    <scope>NUCLEOTIDE SEQUENCE</scope>
    <source>
        <tissue evidence="2">Shoot tissue taken approximately 20 cm above the soil surface</tissue>
    </source>
</reference>
<reference evidence="2" key="1">
    <citation type="submission" date="2014-09" db="EMBL/GenBank/DDBJ databases">
        <authorList>
            <person name="Magalhaes I.L.F."/>
            <person name="Oliveira U."/>
            <person name="Santos F.R."/>
            <person name="Vidigal T.H.D.A."/>
            <person name="Brescovit A.D."/>
            <person name="Santos A.J."/>
        </authorList>
    </citation>
    <scope>NUCLEOTIDE SEQUENCE</scope>
    <source>
        <tissue evidence="2">Shoot tissue taken approximately 20 cm above the soil surface</tissue>
    </source>
</reference>
<dbReference type="AlphaFoldDB" id="A0A0A9DT20"/>
<evidence type="ECO:0000313" key="2">
    <source>
        <dbReference type="EMBL" id="JAD91694.1"/>
    </source>
</evidence>
<evidence type="ECO:0000256" key="1">
    <source>
        <dbReference type="SAM" id="MobiDB-lite"/>
    </source>
</evidence>
<dbReference type="EMBL" id="GBRH01206201">
    <property type="protein sequence ID" value="JAD91694.1"/>
    <property type="molecule type" value="Transcribed_RNA"/>
</dbReference>
<accession>A0A0A9DT20</accession>
<name>A0A0A9DT20_ARUDO</name>
<sequence length="24" mass="2688">MRRDRAAETAGRSTSEEPKRKALA</sequence>
<feature type="compositionally biased region" description="Basic and acidic residues" evidence="1">
    <location>
        <begin position="14"/>
        <end position="24"/>
    </location>
</feature>
<proteinExistence type="predicted"/>
<feature type="region of interest" description="Disordered" evidence="1">
    <location>
        <begin position="1"/>
        <end position="24"/>
    </location>
</feature>